<dbReference type="KEGG" id="fmr:Fuma_03770"/>
<feature type="transmembrane region" description="Helical" evidence="1">
    <location>
        <begin position="113"/>
        <end position="131"/>
    </location>
</feature>
<reference evidence="2 3" key="1">
    <citation type="journal article" date="2016" name="Front. Microbiol.">
        <title>Fuerstia marisgermanicae gen. nov., sp. nov., an Unusual Member of the Phylum Planctomycetes from the German Wadden Sea.</title>
        <authorList>
            <person name="Kohn T."/>
            <person name="Heuer A."/>
            <person name="Jogler M."/>
            <person name="Vollmers J."/>
            <person name="Boedeker C."/>
            <person name="Bunk B."/>
            <person name="Rast P."/>
            <person name="Borchert D."/>
            <person name="Glockner I."/>
            <person name="Freese H.M."/>
            <person name="Klenk H.P."/>
            <person name="Overmann J."/>
            <person name="Kaster A.K."/>
            <person name="Rohde M."/>
            <person name="Wiegand S."/>
            <person name="Jogler C."/>
        </authorList>
    </citation>
    <scope>NUCLEOTIDE SEQUENCE [LARGE SCALE GENOMIC DNA]</scope>
    <source>
        <strain evidence="2 3">NH11</strain>
    </source>
</reference>
<dbReference type="RefSeq" id="WP_145944252.1">
    <property type="nucleotide sequence ID" value="NZ_CP017641.1"/>
</dbReference>
<keyword evidence="1" id="KW-0472">Membrane</keyword>
<feature type="transmembrane region" description="Helical" evidence="1">
    <location>
        <begin position="210"/>
        <end position="229"/>
    </location>
</feature>
<keyword evidence="1" id="KW-0812">Transmembrane</keyword>
<evidence type="ECO:0000313" key="3">
    <source>
        <dbReference type="Proteomes" id="UP000187735"/>
    </source>
</evidence>
<feature type="transmembrane region" description="Helical" evidence="1">
    <location>
        <begin position="137"/>
        <end position="153"/>
    </location>
</feature>
<evidence type="ECO:0000313" key="2">
    <source>
        <dbReference type="EMBL" id="APZ94147.1"/>
    </source>
</evidence>
<dbReference type="AlphaFoldDB" id="A0A1P8WJE1"/>
<gene>
    <name evidence="2" type="ORF">Fuma_03770</name>
</gene>
<dbReference type="STRING" id="1891926.Fuma_03770"/>
<name>A0A1P8WJE1_9PLAN</name>
<accession>A0A1P8WJE1</accession>
<proteinExistence type="predicted"/>
<dbReference type="EMBL" id="CP017641">
    <property type="protein sequence ID" value="APZ94147.1"/>
    <property type="molecule type" value="Genomic_DNA"/>
</dbReference>
<keyword evidence="1" id="KW-1133">Transmembrane helix</keyword>
<dbReference type="Proteomes" id="UP000187735">
    <property type="component" value="Chromosome"/>
</dbReference>
<dbReference type="OrthoDB" id="272721at2"/>
<sequence length="242" mass="27832">MSSNPYAPPKMVEDEVPQVPTTRAGLAALIRSFLDGEIKALDFDDRLDAFRSANDPVMEHVAYASWFHYDDFVDHYACLSKQEWDYFQRLLLMLDSDCTIEVTSRRIWSVRQLVAAVALCGFLYLAVQAGWGKHLSILAVPFGVISILLAYLHRHEDSAGDPYESIIYPFATLSDLETAYRSAVFRKTQYPKHRPAHRIRSPFMDKFHSLYLHVIWLIFSPIVLLFQAFPQNDSRTTARVVR</sequence>
<keyword evidence="3" id="KW-1185">Reference proteome</keyword>
<evidence type="ECO:0000256" key="1">
    <source>
        <dbReference type="SAM" id="Phobius"/>
    </source>
</evidence>
<protein>
    <submittedName>
        <fullName evidence="2">Uncharacterized protein</fullName>
    </submittedName>
</protein>
<organism evidence="2 3">
    <name type="scientific">Fuerstiella marisgermanici</name>
    <dbReference type="NCBI Taxonomy" id="1891926"/>
    <lineage>
        <taxon>Bacteria</taxon>
        <taxon>Pseudomonadati</taxon>
        <taxon>Planctomycetota</taxon>
        <taxon>Planctomycetia</taxon>
        <taxon>Planctomycetales</taxon>
        <taxon>Planctomycetaceae</taxon>
        <taxon>Fuerstiella</taxon>
    </lineage>
</organism>